<sequence>MASNTDPISGLSTFLSFTTLTETLTTSTTVSGTSTITSEAVSTFITVVHTEETVTVTDSPSITASGSVPSASSSSSTISPSSSLFSDLISNPTTTTVLSKSTPSATPALDRSKHGEVFSAGAITGVALGSLLVLAFCVGVVILVYRRRQYRHRMMTADDIPPLQYERLRSAGVDSDPISWNFSGMGEKKGAIILQAESPPESHQPSFRRSITIESRLAPTATQIKDVDQDDMRDKMVQMEATIGRMAEHMHRLESQLDWTGDVHSDTAPPPICVRMDFLPTPALGRLHVFQWDSEFESLNTIQISEKRAAALFDTQICPDPVVLVLDSNQEP</sequence>
<evidence type="ECO:0000256" key="2">
    <source>
        <dbReference type="SAM" id="Phobius"/>
    </source>
</evidence>
<keyword evidence="2" id="KW-0812">Transmembrane</keyword>
<gene>
    <name evidence="3" type="ORF">BDP27DRAFT_1426150</name>
</gene>
<feature type="transmembrane region" description="Helical" evidence="2">
    <location>
        <begin position="117"/>
        <end position="145"/>
    </location>
</feature>
<dbReference type="OrthoDB" id="3130032at2759"/>
<dbReference type="EMBL" id="JADNRY010000130">
    <property type="protein sequence ID" value="KAF9064126.1"/>
    <property type="molecule type" value="Genomic_DNA"/>
</dbReference>
<name>A0A9P5U2P2_9AGAR</name>
<evidence type="ECO:0000313" key="4">
    <source>
        <dbReference type="Proteomes" id="UP000772434"/>
    </source>
</evidence>
<proteinExistence type="predicted"/>
<comment type="caution">
    <text evidence="3">The sequence shown here is derived from an EMBL/GenBank/DDBJ whole genome shotgun (WGS) entry which is preliminary data.</text>
</comment>
<feature type="region of interest" description="Disordered" evidence="1">
    <location>
        <begin position="56"/>
        <end position="83"/>
    </location>
</feature>
<dbReference type="AlphaFoldDB" id="A0A9P5U2P2"/>
<dbReference type="Proteomes" id="UP000772434">
    <property type="component" value="Unassembled WGS sequence"/>
</dbReference>
<dbReference type="CDD" id="cd12087">
    <property type="entry name" value="TM_EGFR-like"/>
    <property type="match status" value="1"/>
</dbReference>
<keyword evidence="4" id="KW-1185">Reference proteome</keyword>
<keyword evidence="2" id="KW-0472">Membrane</keyword>
<organism evidence="3 4">
    <name type="scientific">Rhodocollybia butyracea</name>
    <dbReference type="NCBI Taxonomy" id="206335"/>
    <lineage>
        <taxon>Eukaryota</taxon>
        <taxon>Fungi</taxon>
        <taxon>Dikarya</taxon>
        <taxon>Basidiomycota</taxon>
        <taxon>Agaricomycotina</taxon>
        <taxon>Agaricomycetes</taxon>
        <taxon>Agaricomycetidae</taxon>
        <taxon>Agaricales</taxon>
        <taxon>Marasmiineae</taxon>
        <taxon>Omphalotaceae</taxon>
        <taxon>Rhodocollybia</taxon>
    </lineage>
</organism>
<reference evidence="3" key="1">
    <citation type="submission" date="2020-11" db="EMBL/GenBank/DDBJ databases">
        <authorList>
            <consortium name="DOE Joint Genome Institute"/>
            <person name="Ahrendt S."/>
            <person name="Riley R."/>
            <person name="Andreopoulos W."/>
            <person name="Labutti K."/>
            <person name="Pangilinan J."/>
            <person name="Ruiz-Duenas F.J."/>
            <person name="Barrasa J.M."/>
            <person name="Sanchez-Garcia M."/>
            <person name="Camarero S."/>
            <person name="Miyauchi S."/>
            <person name="Serrano A."/>
            <person name="Linde D."/>
            <person name="Babiker R."/>
            <person name="Drula E."/>
            <person name="Ayuso-Fernandez I."/>
            <person name="Pacheco R."/>
            <person name="Padilla G."/>
            <person name="Ferreira P."/>
            <person name="Barriuso J."/>
            <person name="Kellner H."/>
            <person name="Castanera R."/>
            <person name="Alfaro M."/>
            <person name="Ramirez L."/>
            <person name="Pisabarro A.G."/>
            <person name="Kuo A."/>
            <person name="Tritt A."/>
            <person name="Lipzen A."/>
            <person name="He G."/>
            <person name="Yan M."/>
            <person name="Ng V."/>
            <person name="Cullen D."/>
            <person name="Martin F."/>
            <person name="Rosso M.-N."/>
            <person name="Henrissat B."/>
            <person name="Hibbett D."/>
            <person name="Martinez A.T."/>
            <person name="Grigoriev I.V."/>
        </authorList>
    </citation>
    <scope>NUCLEOTIDE SEQUENCE</scope>
    <source>
        <strain evidence="3">AH 40177</strain>
    </source>
</reference>
<protein>
    <submittedName>
        <fullName evidence="3">Uncharacterized protein</fullName>
    </submittedName>
</protein>
<evidence type="ECO:0000313" key="3">
    <source>
        <dbReference type="EMBL" id="KAF9064126.1"/>
    </source>
</evidence>
<accession>A0A9P5U2P2</accession>
<keyword evidence="2" id="KW-1133">Transmembrane helix</keyword>
<evidence type="ECO:0000256" key="1">
    <source>
        <dbReference type="SAM" id="MobiDB-lite"/>
    </source>
</evidence>